<dbReference type="GO" id="GO:0055062">
    <property type="term" value="P:phosphate ion homeostasis"/>
    <property type="evidence" value="ECO:0007669"/>
    <property type="project" value="UniProtKB-ARBA"/>
</dbReference>
<evidence type="ECO:0000256" key="5">
    <source>
        <dbReference type="ARBA" id="ARBA00023136"/>
    </source>
</evidence>
<name>A0AAD9MJM6_PROWI</name>
<evidence type="ECO:0000256" key="2">
    <source>
        <dbReference type="ARBA" id="ARBA00009598"/>
    </source>
</evidence>
<gene>
    <name evidence="9" type="ORF">QBZ16_002528</name>
</gene>
<dbReference type="PANTHER" id="PTHR43826:SF3">
    <property type="entry name" value="GLUCOSE-6-PHOSPHATE EXCHANGER SLC37A4"/>
    <property type="match status" value="1"/>
</dbReference>
<feature type="domain" description="Major facilitator superfamily (MFS) profile" evidence="8">
    <location>
        <begin position="66"/>
        <end position="482"/>
    </location>
</feature>
<keyword evidence="4 7" id="KW-1133">Transmembrane helix</keyword>
<sequence length="495" mass="52190">MSRPSLGLSSRRPSLASGERLASPAAAQRVVKAQAAYAEPEGTPKVAALSELPAYPPAFVFRRLITFFGIVLGYSCFYLTRNSLTYTAPAMVQDAALGIGMSEVGTMTSIFPIAYGTSKFISGVLGAKTSPRYLLAGGLAVTAVLNVLFGFSSALVWFCVFWATNGMLQGVGAPCCARILTSWFAAKERGTYWGMWNIAHNMGGFLAPILAGTAAKLYGWRWGMFAPGIVGLGMALLILLGVRDSPEQAGFPPVELKKQDEAAKAGAKPASEDGLIALLVKDCLKNPYVVGLAITYFFIYVVRQGVTSWFVFYLIQVKGVADAGAASLRVSGLELGGLFGSLVAGKLSDILINKSGGKGGAVGKRIQVIIAYTVGIAAMLAAFAATPASLSWLQWLTVFMIGFFLYGPQMMIGLCGAELVRPESVGASQGFLGWVAYLGAANAGIPLSHIVKSYGWPTYFSTLLGACAVAILLLAPMIGAKSFNQRIAEGSVKEE</sequence>
<evidence type="ECO:0000313" key="9">
    <source>
        <dbReference type="EMBL" id="KAK2080132.1"/>
    </source>
</evidence>
<evidence type="ECO:0000313" key="10">
    <source>
        <dbReference type="Proteomes" id="UP001255856"/>
    </source>
</evidence>
<proteinExistence type="inferred from homology"/>
<feature type="transmembrane region" description="Helical" evidence="7">
    <location>
        <begin position="133"/>
        <end position="163"/>
    </location>
</feature>
<feature type="transmembrane region" description="Helical" evidence="7">
    <location>
        <begin position="366"/>
        <end position="386"/>
    </location>
</feature>
<evidence type="ECO:0000256" key="1">
    <source>
        <dbReference type="ARBA" id="ARBA00004127"/>
    </source>
</evidence>
<keyword evidence="5 7" id="KW-0472">Membrane</keyword>
<dbReference type="Pfam" id="PF07690">
    <property type="entry name" value="MFS_1"/>
    <property type="match status" value="1"/>
</dbReference>
<feature type="transmembrane region" description="Helical" evidence="7">
    <location>
        <begin position="198"/>
        <end position="218"/>
    </location>
</feature>
<dbReference type="PIRSF" id="PIRSF002808">
    <property type="entry name" value="Hexose_phosphate_transp"/>
    <property type="match status" value="1"/>
</dbReference>
<feature type="transmembrane region" description="Helical" evidence="7">
    <location>
        <begin position="431"/>
        <end position="450"/>
    </location>
</feature>
<feature type="transmembrane region" description="Helical" evidence="7">
    <location>
        <begin position="392"/>
        <end position="419"/>
    </location>
</feature>
<dbReference type="EMBL" id="JASFZW010000002">
    <property type="protein sequence ID" value="KAK2080132.1"/>
    <property type="molecule type" value="Genomic_DNA"/>
</dbReference>
<dbReference type="SUPFAM" id="SSF103473">
    <property type="entry name" value="MFS general substrate transporter"/>
    <property type="match status" value="1"/>
</dbReference>
<comment type="similarity">
    <text evidence="2">Belongs to the major facilitator superfamily. Organophosphate:Pi antiporter (OPA) (TC 2.A.1.4) family.</text>
</comment>
<feature type="compositionally biased region" description="Low complexity" evidence="6">
    <location>
        <begin position="1"/>
        <end position="18"/>
    </location>
</feature>
<dbReference type="GO" id="GO:0016020">
    <property type="term" value="C:membrane"/>
    <property type="evidence" value="ECO:0007669"/>
    <property type="project" value="InterPro"/>
</dbReference>
<dbReference type="Gene3D" id="1.20.1250.20">
    <property type="entry name" value="MFS general substrate transporter like domains"/>
    <property type="match status" value="2"/>
</dbReference>
<evidence type="ECO:0000256" key="3">
    <source>
        <dbReference type="ARBA" id="ARBA00022692"/>
    </source>
</evidence>
<organism evidence="9 10">
    <name type="scientific">Prototheca wickerhamii</name>
    <dbReference type="NCBI Taxonomy" id="3111"/>
    <lineage>
        <taxon>Eukaryota</taxon>
        <taxon>Viridiplantae</taxon>
        <taxon>Chlorophyta</taxon>
        <taxon>core chlorophytes</taxon>
        <taxon>Trebouxiophyceae</taxon>
        <taxon>Chlorellales</taxon>
        <taxon>Chlorellaceae</taxon>
        <taxon>Prototheca</taxon>
    </lineage>
</organism>
<dbReference type="GO" id="GO:0012505">
    <property type="term" value="C:endomembrane system"/>
    <property type="evidence" value="ECO:0007669"/>
    <property type="project" value="UniProtKB-SubCell"/>
</dbReference>
<dbReference type="InterPro" id="IPR036259">
    <property type="entry name" value="MFS_trans_sf"/>
</dbReference>
<dbReference type="InterPro" id="IPR020846">
    <property type="entry name" value="MFS_dom"/>
</dbReference>
<feature type="transmembrane region" description="Helical" evidence="7">
    <location>
        <begin position="224"/>
        <end position="242"/>
    </location>
</feature>
<evidence type="ECO:0000259" key="8">
    <source>
        <dbReference type="PROSITE" id="PS50850"/>
    </source>
</evidence>
<feature type="transmembrane region" description="Helical" evidence="7">
    <location>
        <begin position="288"/>
        <end position="315"/>
    </location>
</feature>
<comment type="subcellular location">
    <subcellularLocation>
        <location evidence="1">Endomembrane system</location>
        <topology evidence="1">Multi-pass membrane protein</topology>
    </subcellularLocation>
</comment>
<dbReference type="InterPro" id="IPR000849">
    <property type="entry name" value="Sugar_P_transporter"/>
</dbReference>
<evidence type="ECO:0000256" key="4">
    <source>
        <dbReference type="ARBA" id="ARBA00022989"/>
    </source>
</evidence>
<dbReference type="GO" id="GO:0035435">
    <property type="term" value="P:phosphate ion transmembrane transport"/>
    <property type="evidence" value="ECO:0007669"/>
    <property type="project" value="TreeGrafter"/>
</dbReference>
<keyword evidence="10" id="KW-1185">Reference proteome</keyword>
<dbReference type="InterPro" id="IPR011701">
    <property type="entry name" value="MFS"/>
</dbReference>
<dbReference type="GO" id="GO:0061513">
    <property type="term" value="F:glucose 6-phosphate:phosphate antiporter activity"/>
    <property type="evidence" value="ECO:0007669"/>
    <property type="project" value="TreeGrafter"/>
</dbReference>
<feature type="transmembrane region" description="Helical" evidence="7">
    <location>
        <begin position="456"/>
        <end position="478"/>
    </location>
</feature>
<accession>A0AAD9MJM6</accession>
<feature type="transmembrane region" description="Helical" evidence="7">
    <location>
        <begin position="60"/>
        <end position="79"/>
    </location>
</feature>
<dbReference type="PANTHER" id="PTHR43826">
    <property type="entry name" value="GLUCOSE-6-PHOSPHATE EXCHANGER SLC37A4"/>
    <property type="match status" value="1"/>
</dbReference>
<reference evidence="9" key="1">
    <citation type="submission" date="2021-01" db="EMBL/GenBank/DDBJ databases">
        <authorList>
            <person name="Eckstrom K.M.E."/>
        </authorList>
    </citation>
    <scope>NUCLEOTIDE SEQUENCE</scope>
    <source>
        <strain evidence="9">UVCC 0001</strain>
    </source>
</reference>
<evidence type="ECO:0000256" key="7">
    <source>
        <dbReference type="SAM" id="Phobius"/>
    </source>
</evidence>
<dbReference type="PROSITE" id="PS50850">
    <property type="entry name" value="MFS"/>
    <property type="match status" value="1"/>
</dbReference>
<dbReference type="AlphaFoldDB" id="A0AAD9MJM6"/>
<comment type="caution">
    <text evidence="9">The sequence shown here is derived from an EMBL/GenBank/DDBJ whole genome shotgun (WGS) entry which is preliminary data.</text>
</comment>
<feature type="transmembrane region" description="Helical" evidence="7">
    <location>
        <begin position="327"/>
        <end position="345"/>
    </location>
</feature>
<protein>
    <recommendedName>
        <fullName evidence="8">Major facilitator superfamily (MFS) profile domain-containing protein</fullName>
    </recommendedName>
</protein>
<evidence type="ECO:0000256" key="6">
    <source>
        <dbReference type="SAM" id="MobiDB-lite"/>
    </source>
</evidence>
<feature type="region of interest" description="Disordered" evidence="6">
    <location>
        <begin position="1"/>
        <end position="21"/>
    </location>
</feature>
<keyword evidence="3 7" id="KW-0812">Transmembrane</keyword>
<dbReference type="InterPro" id="IPR051337">
    <property type="entry name" value="OPA_Antiporter"/>
</dbReference>
<dbReference type="Proteomes" id="UP001255856">
    <property type="component" value="Unassembled WGS sequence"/>
</dbReference>